<feature type="transmembrane region" description="Helical" evidence="14">
    <location>
        <begin position="62"/>
        <end position="85"/>
    </location>
</feature>
<dbReference type="InterPro" id="IPR003838">
    <property type="entry name" value="ABC3_permease_C"/>
</dbReference>
<feature type="domain" description="FtsX extracellular" evidence="16">
    <location>
        <begin position="101"/>
        <end position="191"/>
    </location>
</feature>
<dbReference type="NCBIfam" id="TIGR00439">
    <property type="entry name" value="FtsX_Gneg"/>
    <property type="match status" value="1"/>
</dbReference>
<keyword evidence="8 14" id="KW-0812">Transmembrane</keyword>
<evidence type="ECO:0000313" key="18">
    <source>
        <dbReference type="Proteomes" id="UP001159257"/>
    </source>
</evidence>
<feature type="transmembrane region" description="Helical" evidence="14">
    <location>
        <begin position="214"/>
        <end position="232"/>
    </location>
</feature>
<evidence type="ECO:0000256" key="2">
    <source>
        <dbReference type="ARBA" id="ARBA00007379"/>
    </source>
</evidence>
<evidence type="ECO:0000256" key="9">
    <source>
        <dbReference type="ARBA" id="ARBA00022989"/>
    </source>
</evidence>
<dbReference type="InterPro" id="IPR004513">
    <property type="entry name" value="FtsX"/>
</dbReference>
<comment type="function">
    <text evidence="12">Part of the ABC transporter FtsEX involved in cellular division.</text>
</comment>
<organism evidence="17 18">
    <name type="scientific">Marinobacterium sediminicola</name>
    <dbReference type="NCBI Taxonomy" id="518898"/>
    <lineage>
        <taxon>Bacteria</taxon>
        <taxon>Pseudomonadati</taxon>
        <taxon>Pseudomonadota</taxon>
        <taxon>Gammaproteobacteria</taxon>
        <taxon>Oceanospirillales</taxon>
        <taxon>Oceanospirillaceae</taxon>
        <taxon>Marinobacterium</taxon>
    </lineage>
</organism>
<dbReference type="PIRSF" id="PIRSF003097">
    <property type="entry name" value="FtsX"/>
    <property type="match status" value="1"/>
</dbReference>
<gene>
    <name evidence="17" type="ORF">SAMN04487964_10539</name>
</gene>
<proteinExistence type="inferred from homology"/>
<feature type="region of interest" description="Disordered" evidence="13">
    <location>
        <begin position="1"/>
        <end position="30"/>
    </location>
</feature>
<dbReference type="Gene3D" id="3.30.70.3040">
    <property type="match status" value="1"/>
</dbReference>
<keyword evidence="18" id="KW-1185">Reference proteome</keyword>
<evidence type="ECO:0000259" key="16">
    <source>
        <dbReference type="Pfam" id="PF18075"/>
    </source>
</evidence>
<protein>
    <recommendedName>
        <fullName evidence="4 12">Cell division protein FtsX</fullName>
    </recommendedName>
</protein>
<evidence type="ECO:0000256" key="14">
    <source>
        <dbReference type="SAM" id="Phobius"/>
    </source>
</evidence>
<evidence type="ECO:0000256" key="11">
    <source>
        <dbReference type="ARBA" id="ARBA00023306"/>
    </source>
</evidence>
<dbReference type="EMBL" id="FXWV01000005">
    <property type="protein sequence ID" value="SMR73563.1"/>
    <property type="molecule type" value="Genomic_DNA"/>
</dbReference>
<reference evidence="17 18" key="1">
    <citation type="submission" date="2017-05" db="EMBL/GenBank/DDBJ databases">
        <authorList>
            <person name="Varghese N."/>
            <person name="Submissions S."/>
        </authorList>
    </citation>
    <scope>NUCLEOTIDE SEQUENCE [LARGE SCALE GENOMIC DNA]</scope>
    <source>
        <strain evidence="17 18">CGMCC 1.7287</strain>
    </source>
</reference>
<dbReference type="PANTHER" id="PTHR47755">
    <property type="entry name" value="CELL DIVISION PROTEIN FTSX"/>
    <property type="match status" value="1"/>
</dbReference>
<keyword evidence="11 12" id="KW-0131">Cell cycle</keyword>
<evidence type="ECO:0000256" key="3">
    <source>
        <dbReference type="ARBA" id="ARBA00011160"/>
    </source>
</evidence>
<dbReference type="PANTHER" id="PTHR47755:SF1">
    <property type="entry name" value="CELL DIVISION PROTEIN FTSX"/>
    <property type="match status" value="1"/>
</dbReference>
<comment type="subunit">
    <text evidence="3">Forms a membrane-associated complex with FtsE.</text>
</comment>
<name>A0ABY1RZB9_9GAMM</name>
<evidence type="ECO:0000256" key="4">
    <source>
        <dbReference type="ARBA" id="ARBA00021907"/>
    </source>
</evidence>
<dbReference type="InterPro" id="IPR040690">
    <property type="entry name" value="FtsX_ECD"/>
</dbReference>
<feature type="transmembrane region" description="Helical" evidence="14">
    <location>
        <begin position="306"/>
        <end position="330"/>
    </location>
</feature>
<dbReference type="Proteomes" id="UP001159257">
    <property type="component" value="Unassembled WGS sequence"/>
</dbReference>
<dbReference type="Pfam" id="PF18075">
    <property type="entry name" value="FtsX_ECD"/>
    <property type="match status" value="1"/>
</dbReference>
<evidence type="ECO:0000256" key="5">
    <source>
        <dbReference type="ARBA" id="ARBA00022475"/>
    </source>
</evidence>
<comment type="subcellular location">
    <subcellularLocation>
        <location evidence="1">Cell inner membrane</location>
        <topology evidence="1">Multi-pass membrane protein</topology>
    </subcellularLocation>
</comment>
<keyword evidence="5 12" id="KW-1003">Cell membrane</keyword>
<comment type="similarity">
    <text evidence="2 12">Belongs to the ABC-4 integral membrane protein family. FtsX subfamily.</text>
</comment>
<evidence type="ECO:0000256" key="10">
    <source>
        <dbReference type="ARBA" id="ARBA00023136"/>
    </source>
</evidence>
<keyword evidence="7 12" id="KW-0132">Cell division</keyword>
<evidence type="ECO:0000256" key="13">
    <source>
        <dbReference type="SAM" id="MobiDB-lite"/>
    </source>
</evidence>
<dbReference type="InterPro" id="IPR047590">
    <property type="entry name" value="FtsX_proteobact-type"/>
</dbReference>
<evidence type="ECO:0000256" key="6">
    <source>
        <dbReference type="ARBA" id="ARBA00022519"/>
    </source>
</evidence>
<dbReference type="GO" id="GO:0051301">
    <property type="term" value="P:cell division"/>
    <property type="evidence" value="ECO:0007669"/>
    <property type="project" value="UniProtKB-KW"/>
</dbReference>
<evidence type="ECO:0000256" key="7">
    <source>
        <dbReference type="ARBA" id="ARBA00022618"/>
    </source>
</evidence>
<sequence>MSRPRRKEPETPAQRSTERGATAPRRGAQQHQILFADRSRSWRRHHLNVARESLLRLKQTPVASVMTLAVLAIALALPGFLLAALGNLQALTDGWDPQPRIALYMQTELSDAAIDSFSRELLLREDLSSVELISRQKGLEEFRQYSAFADLLERFDSNPLPAVIMVLPKDSDPLQLPLVRNELAALPGVDEAQLDMEWVQRLAAGLALAQRGSYVLGGLLALAVLLVVGNTVRMTIESRRDEILVSKLVGATDAWVRRPFLYSGFWFGLLGGLLAWLLVQVALMLLAQPAQALADLYLNEFELQGLGFQGSMIMLASATLLGLSGSWLAVSRHLREIEPGAAIPGDV</sequence>
<keyword evidence="9 14" id="KW-1133">Transmembrane helix</keyword>
<feature type="transmembrane region" description="Helical" evidence="14">
    <location>
        <begin position="265"/>
        <end position="286"/>
    </location>
</feature>
<keyword evidence="6 12" id="KW-0997">Cell inner membrane</keyword>
<evidence type="ECO:0000259" key="15">
    <source>
        <dbReference type="Pfam" id="PF02687"/>
    </source>
</evidence>
<evidence type="ECO:0000256" key="8">
    <source>
        <dbReference type="ARBA" id="ARBA00022692"/>
    </source>
</evidence>
<comment type="caution">
    <text evidence="17">The sequence shown here is derived from an EMBL/GenBank/DDBJ whole genome shotgun (WGS) entry which is preliminary data.</text>
</comment>
<dbReference type="Pfam" id="PF02687">
    <property type="entry name" value="FtsX"/>
    <property type="match status" value="1"/>
</dbReference>
<evidence type="ECO:0000256" key="1">
    <source>
        <dbReference type="ARBA" id="ARBA00004429"/>
    </source>
</evidence>
<evidence type="ECO:0000313" key="17">
    <source>
        <dbReference type="EMBL" id="SMR73563.1"/>
    </source>
</evidence>
<dbReference type="RefSeq" id="WP_239040745.1">
    <property type="nucleotide sequence ID" value="NZ_BAAAEY010000005.1"/>
</dbReference>
<accession>A0ABY1RZB9</accession>
<feature type="domain" description="ABC3 transporter permease C-terminal" evidence="15">
    <location>
        <begin position="215"/>
        <end position="333"/>
    </location>
</feature>
<keyword evidence="10 12" id="KW-0472">Membrane</keyword>
<evidence type="ECO:0000256" key="12">
    <source>
        <dbReference type="PIRNR" id="PIRNR003097"/>
    </source>
</evidence>